<sequence length="412" mass="45869">MYLTSTLLLSVTALVSSTPTFKTRQTLNKPIFAHYMIGSITPEHTNQDIIDAQNLGLDAFALNLDSLDDWARNTTSHLFDQADTSGFGLFFSFDHNHFANPADYTEFLKPYLNRTSYFQYNEQPLVSTFNGEDVSNADWATFKEAVGDILLIPGFSRATPKLDFFTGREALDGIFNWNSWPAPGAGKANVSDSDDATYLTAAHDQGKLFMMGISPLQFKHMDSGNNWYLRGEGNLENRLEQVLALQPDMIELQTWNDAGEGHYMGNWWEEPIQNTPIPDYVRGYDHTGYWKVLAPFIRAWKQGETTTAGMVPIGKTVQGAFWHHAVTVDADCETDPLGKPRDYQNAEDVVSGIVLVESGKKGLVAVVTNGRKELGRINLSGGYNPFRFEGLGVGRVKIDIIDEAENVVVVGF</sequence>
<dbReference type="Pfam" id="PF03659">
    <property type="entry name" value="Glyco_hydro_71"/>
    <property type="match status" value="1"/>
</dbReference>
<dbReference type="InterPro" id="IPR005197">
    <property type="entry name" value="Glyco_hydro_71"/>
</dbReference>
<dbReference type="Gene3D" id="3.20.20.80">
    <property type="entry name" value="Glycosidases"/>
    <property type="match status" value="1"/>
</dbReference>
<protein>
    <recommendedName>
        <fullName evidence="4">Glycoside hydrolase family 71 protein</fullName>
    </recommendedName>
</protein>
<dbReference type="AlphaFoldDB" id="A0AAN6M7F4"/>
<gene>
    <name evidence="2" type="ORF">GRF29_8g226963</name>
</gene>
<organism evidence="2 3">
    <name type="scientific">Pseudopithomyces chartarum</name>
    <dbReference type="NCBI Taxonomy" id="1892770"/>
    <lineage>
        <taxon>Eukaryota</taxon>
        <taxon>Fungi</taxon>
        <taxon>Dikarya</taxon>
        <taxon>Ascomycota</taxon>
        <taxon>Pezizomycotina</taxon>
        <taxon>Dothideomycetes</taxon>
        <taxon>Pleosporomycetidae</taxon>
        <taxon>Pleosporales</taxon>
        <taxon>Massarineae</taxon>
        <taxon>Didymosphaeriaceae</taxon>
        <taxon>Pseudopithomyces</taxon>
    </lineage>
</organism>
<dbReference type="EMBL" id="WVTA01000002">
    <property type="protein sequence ID" value="KAK3215501.1"/>
    <property type="molecule type" value="Genomic_DNA"/>
</dbReference>
<dbReference type="GO" id="GO:0051118">
    <property type="term" value="F:glucan endo-1,3-alpha-glucosidase activity"/>
    <property type="evidence" value="ECO:0007669"/>
    <property type="project" value="InterPro"/>
</dbReference>
<dbReference type="CDD" id="cd11577">
    <property type="entry name" value="GH71"/>
    <property type="match status" value="1"/>
</dbReference>
<dbReference type="Proteomes" id="UP001280581">
    <property type="component" value="Unassembled WGS sequence"/>
</dbReference>
<evidence type="ECO:0000313" key="2">
    <source>
        <dbReference type="EMBL" id="KAK3215501.1"/>
    </source>
</evidence>
<keyword evidence="3" id="KW-1185">Reference proteome</keyword>
<feature type="signal peptide" evidence="1">
    <location>
        <begin position="1"/>
        <end position="17"/>
    </location>
</feature>
<comment type="caution">
    <text evidence="2">The sequence shown here is derived from an EMBL/GenBank/DDBJ whole genome shotgun (WGS) entry which is preliminary data.</text>
</comment>
<proteinExistence type="predicted"/>
<feature type="chain" id="PRO_5042938976" description="Glycoside hydrolase family 71 protein" evidence="1">
    <location>
        <begin position="18"/>
        <end position="412"/>
    </location>
</feature>
<reference evidence="2 3" key="1">
    <citation type="submission" date="2021-02" db="EMBL/GenBank/DDBJ databases">
        <title>Genome assembly of Pseudopithomyces chartarum.</title>
        <authorList>
            <person name="Jauregui R."/>
            <person name="Singh J."/>
            <person name="Voisey C."/>
        </authorList>
    </citation>
    <scope>NUCLEOTIDE SEQUENCE [LARGE SCALE GENOMIC DNA]</scope>
    <source>
        <strain evidence="2 3">AGR01</strain>
    </source>
</reference>
<evidence type="ECO:0008006" key="4">
    <source>
        <dbReference type="Google" id="ProtNLM"/>
    </source>
</evidence>
<name>A0AAN6M7F4_9PLEO</name>
<keyword evidence="1" id="KW-0732">Signal</keyword>
<accession>A0AAN6M7F4</accession>
<evidence type="ECO:0000313" key="3">
    <source>
        <dbReference type="Proteomes" id="UP001280581"/>
    </source>
</evidence>
<evidence type="ECO:0000256" key="1">
    <source>
        <dbReference type="SAM" id="SignalP"/>
    </source>
</evidence>